<dbReference type="GeneID" id="3881091"/>
<evidence type="ECO:0000313" key="8">
    <source>
        <dbReference type="EMBL" id="EAA35706.2"/>
    </source>
</evidence>
<organism evidence="8 9">
    <name type="scientific">Neurospora crassa (strain ATCC 24698 / 74-OR23-1A / CBS 708.71 / DSM 1257 / FGSC 987)</name>
    <dbReference type="NCBI Taxonomy" id="367110"/>
    <lineage>
        <taxon>Eukaryota</taxon>
        <taxon>Fungi</taxon>
        <taxon>Dikarya</taxon>
        <taxon>Ascomycota</taxon>
        <taxon>Pezizomycotina</taxon>
        <taxon>Sordariomycetes</taxon>
        <taxon>Sordariomycetidae</taxon>
        <taxon>Sordariales</taxon>
        <taxon>Sordariaceae</taxon>
        <taxon>Neurospora</taxon>
    </lineage>
</organism>
<reference evidence="8 9" key="1">
    <citation type="journal article" date="2003" name="Nature">
        <title>The genome sequence of the filamentous fungus Neurospora crassa.</title>
        <authorList>
            <person name="Galagan J.E."/>
            <person name="Calvo S.E."/>
            <person name="Borkovich K.A."/>
            <person name="Selker E.U."/>
            <person name="Read N.D."/>
            <person name="Jaffe D."/>
            <person name="FitzHugh W."/>
            <person name="Ma L.J."/>
            <person name="Smirnov S."/>
            <person name="Purcell S."/>
            <person name="Rehman B."/>
            <person name="Elkins T."/>
            <person name="Engels R."/>
            <person name="Wang S."/>
            <person name="Nielsen C.B."/>
            <person name="Butler J."/>
            <person name="Endrizzi M."/>
            <person name="Qui D."/>
            <person name="Ianakiev P."/>
            <person name="Bell-Pedersen D."/>
            <person name="Nelson M.A."/>
            <person name="Werner-Washburne M."/>
            <person name="Selitrennikoff C.P."/>
            <person name="Kinsey J.A."/>
            <person name="Braun E.L."/>
            <person name="Zelter A."/>
            <person name="Schulte U."/>
            <person name="Kothe G.O."/>
            <person name="Jedd G."/>
            <person name="Mewes W."/>
            <person name="Staben C."/>
            <person name="Marcotte E."/>
            <person name="Greenberg D."/>
            <person name="Roy A."/>
            <person name="Foley K."/>
            <person name="Naylor J."/>
            <person name="Stange-Thomann N."/>
            <person name="Barrett R."/>
            <person name="Gnerre S."/>
            <person name="Kamal M."/>
            <person name="Kamvysselis M."/>
            <person name="Mauceli E."/>
            <person name="Bielke C."/>
            <person name="Rudd S."/>
            <person name="Frishman D."/>
            <person name="Krystofova S."/>
            <person name="Rasmussen C."/>
            <person name="Metzenberg R.L."/>
            <person name="Perkins D.D."/>
            <person name="Kroken S."/>
            <person name="Cogoni C."/>
            <person name="Macino G."/>
            <person name="Catcheside D."/>
            <person name="Li W."/>
            <person name="Pratt R.J."/>
            <person name="Osmani S.A."/>
            <person name="DeSouza C.P."/>
            <person name="Glass L."/>
            <person name="Orbach M.J."/>
            <person name="Berglund J.A."/>
            <person name="Voelker R."/>
            <person name="Yarden O."/>
            <person name="Plamann M."/>
            <person name="Seiler S."/>
            <person name="Dunlap J."/>
            <person name="Radford A."/>
            <person name="Aramayo R."/>
            <person name="Natvig D.O."/>
            <person name="Alex L.A."/>
            <person name="Mannhaupt G."/>
            <person name="Ebbole D.J."/>
            <person name="Freitag M."/>
            <person name="Paulsen I."/>
            <person name="Sachs M.S."/>
            <person name="Lander E.S."/>
            <person name="Nusbaum C."/>
            <person name="Birren B."/>
        </authorList>
    </citation>
    <scope>NUCLEOTIDE SEQUENCE [LARGE SCALE GENOMIC DNA]</scope>
    <source>
        <strain evidence="9">ATCC 24698 / 74-OR23-1A / CBS 708.71 / DSM 1257 / FGSC 987</strain>
    </source>
</reference>
<feature type="compositionally biased region" description="Polar residues" evidence="5">
    <location>
        <begin position="410"/>
        <end position="425"/>
    </location>
</feature>
<evidence type="ECO:0000256" key="4">
    <source>
        <dbReference type="ARBA" id="ARBA00023136"/>
    </source>
</evidence>
<dbReference type="Pfam" id="PF00002">
    <property type="entry name" value="7tm_2"/>
    <property type="match status" value="1"/>
</dbReference>
<evidence type="ECO:0000259" key="7">
    <source>
        <dbReference type="PROSITE" id="PS50261"/>
    </source>
</evidence>
<feature type="transmembrane region" description="Helical" evidence="6">
    <location>
        <begin position="495"/>
        <end position="520"/>
    </location>
</feature>
<dbReference type="InterPro" id="IPR017981">
    <property type="entry name" value="GPCR_2-like_7TM"/>
</dbReference>
<dbReference type="SUPFAM" id="SSF81321">
    <property type="entry name" value="Family A G protein-coupled receptor-like"/>
    <property type="match status" value="1"/>
</dbReference>
<dbReference type="KEGG" id="ncr:NCU00786"/>
<dbReference type="InterPro" id="IPR000832">
    <property type="entry name" value="GPCR_2_secretin-like"/>
</dbReference>
<evidence type="ECO:0000256" key="1">
    <source>
        <dbReference type="ARBA" id="ARBA00004141"/>
    </source>
</evidence>
<accession>Q7SFU4</accession>
<dbReference type="HOGENOM" id="CLU_024810_0_1_1"/>
<keyword evidence="3 6" id="KW-1133">Transmembrane helix</keyword>
<sequence length="697" mass="76128">MDDFIGTTQAQVEQPPVEYSQGYMNLTQTQRNTIEHVERIGASLSLLGVFLIFIAYGLFKRVRTVPNTFILFASIANVGASTACFIGYAGIVAGENSALCHTQAFLLEMFMQSDPWWSLAMAINVFLVFFFALNPNAFRDYLWLYCLVCYGLPSVPAIVLLAHSPATTRYYGNATLWCWIADTWNPLRIYTYYLPIWTCIFLSGLVYLAVGYQVFHQRNQLRNLTFSNQGKNYSGSEHIELGEKHSYGISAGRDSPCPTVIPMDLSNHPGCYGTVTTQVEVNISDNTDFQPMTPISPAPSITEVPLATHPPGQNNSIHPWDSNYSSSSSSSEDHIVPPAAVYAGSSSPPFGVHVHHATNETTHNGVPKSSLKKTTTYISQGDRPYHHGPGYGHTYSSYNRTSNTTTTGTHQVHASSSCGHQSASHQTRSHTLLSSLRRPFRKFWAKLHRLDPIKLAYLRTSFVFAISILVTWTPSSINRVHSLLYPKDTSYPLNLASAVVLPLQGVWNAVIFAATTWVVLREEVDGLWKRSSLGRWWERRGRRGRGRGRGRGTTTTTTTSEARTAVVNMMMMGGGGGGHGHGQRGVRLGSDGLPRPSPPPPPFSTTTAAAATTTTTSGAGGKKPTTQGYKAWRNGNGGSYNGYGVHSTVMKDDDFLETRSHCSGGAGGGGGKKKSGKKGPMDPNRLGTVRVIRDGSL</sequence>
<feature type="region of interest" description="Disordered" evidence="5">
    <location>
        <begin position="286"/>
        <end position="334"/>
    </location>
</feature>
<dbReference type="PROSITE" id="PS50261">
    <property type="entry name" value="G_PROTEIN_RECEP_F2_4"/>
    <property type="match status" value="1"/>
</dbReference>
<protein>
    <submittedName>
        <fullName evidence="8">G-protein coupled receptor</fullName>
    </submittedName>
</protein>
<dbReference type="VEuPathDB" id="FungiDB:NCU00786"/>
<feature type="domain" description="G-protein coupled receptors family 2 profile 2" evidence="7">
    <location>
        <begin position="34"/>
        <end position="219"/>
    </location>
</feature>
<feature type="region of interest" description="Disordered" evidence="5">
    <location>
        <begin position="542"/>
        <end position="561"/>
    </location>
</feature>
<keyword evidence="4 6" id="KW-0472">Membrane</keyword>
<dbReference type="PANTHER" id="PTHR23112:SF0">
    <property type="entry name" value="TRANSMEMBRANE PROTEIN 116"/>
    <property type="match status" value="1"/>
</dbReference>
<feature type="transmembrane region" description="Helical" evidence="6">
    <location>
        <begin position="456"/>
        <end position="475"/>
    </location>
</feature>
<dbReference type="InParanoid" id="Q7SFU4"/>
<dbReference type="STRING" id="367110.Q7SFU4"/>
<feature type="transmembrane region" description="Helical" evidence="6">
    <location>
        <begin position="116"/>
        <end position="134"/>
    </location>
</feature>
<evidence type="ECO:0000256" key="3">
    <source>
        <dbReference type="ARBA" id="ARBA00022989"/>
    </source>
</evidence>
<feature type="region of interest" description="Disordered" evidence="5">
    <location>
        <begin position="658"/>
        <end position="697"/>
    </location>
</feature>
<dbReference type="Gene3D" id="1.20.1070.10">
    <property type="entry name" value="Rhodopsin 7-helix transmembrane proteins"/>
    <property type="match status" value="1"/>
</dbReference>
<feature type="transmembrane region" description="Helical" evidence="6">
    <location>
        <begin position="71"/>
        <end position="91"/>
    </location>
</feature>
<comment type="subcellular location">
    <subcellularLocation>
        <location evidence="1">Membrane</location>
        <topology evidence="1">Multi-pass membrane protein</topology>
    </subcellularLocation>
</comment>
<feature type="transmembrane region" description="Helical" evidence="6">
    <location>
        <begin position="192"/>
        <end position="215"/>
    </location>
</feature>
<feature type="transmembrane region" description="Helical" evidence="6">
    <location>
        <begin position="40"/>
        <end position="59"/>
    </location>
</feature>
<keyword evidence="8" id="KW-0675">Receptor</keyword>
<dbReference type="RefSeq" id="XP_964942.2">
    <property type="nucleotide sequence ID" value="XM_959849.2"/>
</dbReference>
<dbReference type="OrthoDB" id="18453at2759"/>
<dbReference type="AlphaFoldDB" id="Q7SFU4"/>
<evidence type="ECO:0000256" key="2">
    <source>
        <dbReference type="ARBA" id="ARBA00022692"/>
    </source>
</evidence>
<feature type="region of interest" description="Disordered" evidence="5">
    <location>
        <begin position="572"/>
        <end position="632"/>
    </location>
</feature>
<feature type="transmembrane region" description="Helical" evidence="6">
    <location>
        <begin position="141"/>
        <end position="162"/>
    </location>
</feature>
<evidence type="ECO:0000256" key="6">
    <source>
        <dbReference type="SAM" id="Phobius"/>
    </source>
</evidence>
<feature type="region of interest" description="Disordered" evidence="5">
    <location>
        <begin position="404"/>
        <end position="425"/>
    </location>
</feature>
<evidence type="ECO:0000256" key="5">
    <source>
        <dbReference type="SAM" id="MobiDB-lite"/>
    </source>
</evidence>
<dbReference type="GO" id="GO:0007166">
    <property type="term" value="P:cell surface receptor signaling pathway"/>
    <property type="evidence" value="ECO:0007669"/>
    <property type="project" value="InterPro"/>
</dbReference>
<feature type="compositionally biased region" description="Low complexity" evidence="5">
    <location>
        <begin position="604"/>
        <end position="626"/>
    </location>
</feature>
<evidence type="ECO:0000313" key="9">
    <source>
        <dbReference type="Proteomes" id="UP000001805"/>
    </source>
</evidence>
<dbReference type="GO" id="GO:0005886">
    <property type="term" value="C:plasma membrane"/>
    <property type="evidence" value="ECO:0000318"/>
    <property type="project" value="GO_Central"/>
</dbReference>
<dbReference type="Proteomes" id="UP000001805">
    <property type="component" value="Chromosome 1, Linkage Group I"/>
</dbReference>
<dbReference type="GO" id="GO:0004930">
    <property type="term" value="F:G protein-coupled receptor activity"/>
    <property type="evidence" value="ECO:0000318"/>
    <property type="project" value="GO_Central"/>
</dbReference>
<proteinExistence type="predicted"/>
<keyword evidence="2 6" id="KW-0812">Transmembrane</keyword>
<dbReference type="PANTHER" id="PTHR23112">
    <property type="entry name" value="G PROTEIN-COUPLED RECEPTOR 157-RELATED"/>
    <property type="match status" value="1"/>
</dbReference>
<gene>
    <name evidence="8" type="primary">gpr-1</name>
    <name evidence="8" type="ORF">NCU00786</name>
</gene>
<name>Q7SFU4_NEUCR</name>
<keyword evidence="9" id="KW-1185">Reference proteome</keyword>
<dbReference type="GO" id="GO:0007189">
    <property type="term" value="P:adenylate cyclase-activating G protein-coupled receptor signaling pathway"/>
    <property type="evidence" value="ECO:0000318"/>
    <property type="project" value="GO_Central"/>
</dbReference>
<dbReference type="EMBL" id="CM002236">
    <property type="protein sequence ID" value="EAA35706.2"/>
    <property type="molecule type" value="Genomic_DNA"/>
</dbReference>